<sequence>MPEHTTKMWEGLTLLQNAPAIPSVSLPSWASASDTEDESAEEAPSGPPEVVEFLMPVGPPSSVADVGGPCSSVRDLLWYEPVQMRLSEGERILWGPTMFDVERAPWLRCRLGRIKVPSALVTITTCRIAVVQFVAPQTCVRLRQCLFAPRISSVVFVPLHFVVGFFVEESFTYQRFMMARIIGRCLGYMVSDSLLTARILTNAGLGKVYLDSLCITQRLFPNSGASQFEEQRVLELRRWLGHVALFNGETAPGEKLDLIQNTYGWAPL</sequence>
<evidence type="ECO:0000256" key="1">
    <source>
        <dbReference type="SAM" id="MobiDB-lite"/>
    </source>
</evidence>
<accession>A0A7S1AGB1</accession>
<evidence type="ECO:0000313" key="2">
    <source>
        <dbReference type="EMBL" id="CAD8853316.1"/>
    </source>
</evidence>
<dbReference type="EMBL" id="HBFQ01039008">
    <property type="protein sequence ID" value="CAD8853316.1"/>
    <property type="molecule type" value="Transcribed_RNA"/>
</dbReference>
<reference evidence="2" key="1">
    <citation type="submission" date="2021-01" db="EMBL/GenBank/DDBJ databases">
        <authorList>
            <person name="Corre E."/>
            <person name="Pelletier E."/>
            <person name="Niang G."/>
            <person name="Scheremetjew M."/>
            <person name="Finn R."/>
            <person name="Kale V."/>
            <person name="Holt S."/>
            <person name="Cochrane G."/>
            <person name="Meng A."/>
            <person name="Brown T."/>
            <person name="Cohen L."/>
        </authorList>
    </citation>
    <scope>NUCLEOTIDE SEQUENCE</scope>
</reference>
<name>A0A7S1AGB1_NOCSC</name>
<dbReference type="AlphaFoldDB" id="A0A7S1AGB1"/>
<organism evidence="2">
    <name type="scientific">Noctiluca scintillans</name>
    <name type="common">Sea sparkle</name>
    <name type="synonym">Red tide dinoflagellate</name>
    <dbReference type="NCBI Taxonomy" id="2966"/>
    <lineage>
        <taxon>Eukaryota</taxon>
        <taxon>Sar</taxon>
        <taxon>Alveolata</taxon>
        <taxon>Dinophyceae</taxon>
        <taxon>Noctilucales</taxon>
        <taxon>Noctilucaceae</taxon>
        <taxon>Noctiluca</taxon>
    </lineage>
</organism>
<gene>
    <name evidence="2" type="ORF">NSCI0253_LOCUS27666</name>
</gene>
<feature type="region of interest" description="Disordered" evidence="1">
    <location>
        <begin position="26"/>
        <end position="48"/>
    </location>
</feature>
<protein>
    <submittedName>
        <fullName evidence="2">Uncharacterized protein</fullName>
    </submittedName>
</protein>
<proteinExistence type="predicted"/>